<evidence type="ECO:0000313" key="2">
    <source>
        <dbReference type="Proteomes" id="UP001428341"/>
    </source>
</evidence>
<comment type="caution">
    <text evidence="1">The sequence shown here is derived from an EMBL/GenBank/DDBJ whole genome shotgun (WGS) entry which is preliminary data.</text>
</comment>
<reference evidence="1 2" key="1">
    <citation type="submission" date="2024-05" db="EMBL/GenBank/DDBJ databases">
        <title>Haplotype-resolved chromosome-level genome assembly of Huyou (Citrus changshanensis).</title>
        <authorList>
            <person name="Miao C."/>
            <person name="Chen W."/>
            <person name="Wu Y."/>
            <person name="Wang L."/>
            <person name="Zhao S."/>
            <person name="Grierson D."/>
            <person name="Xu C."/>
            <person name="Chen K."/>
        </authorList>
    </citation>
    <scope>NUCLEOTIDE SEQUENCE [LARGE SCALE GENOMIC DNA]</scope>
    <source>
        <strain evidence="1">01-14</strain>
        <tissue evidence="1">Leaf</tissue>
    </source>
</reference>
<name>A0AAP0MPK1_9ROSI</name>
<dbReference type="Proteomes" id="UP001428341">
    <property type="component" value="Unassembled WGS sequence"/>
</dbReference>
<keyword evidence="2" id="KW-1185">Reference proteome</keyword>
<evidence type="ECO:0000313" key="1">
    <source>
        <dbReference type="EMBL" id="KAK9220913.1"/>
    </source>
</evidence>
<proteinExistence type="predicted"/>
<dbReference type="AlphaFoldDB" id="A0AAP0MPK1"/>
<accession>A0AAP0MPK1</accession>
<protein>
    <submittedName>
        <fullName evidence="1">Uncharacterized protein</fullName>
    </submittedName>
</protein>
<gene>
    <name evidence="1" type="ORF">WN944_009337</name>
</gene>
<dbReference type="EMBL" id="JBCGBO010000002">
    <property type="protein sequence ID" value="KAK9220913.1"/>
    <property type="molecule type" value="Genomic_DNA"/>
</dbReference>
<organism evidence="1 2">
    <name type="scientific">Citrus x changshan-huyou</name>
    <dbReference type="NCBI Taxonomy" id="2935761"/>
    <lineage>
        <taxon>Eukaryota</taxon>
        <taxon>Viridiplantae</taxon>
        <taxon>Streptophyta</taxon>
        <taxon>Embryophyta</taxon>
        <taxon>Tracheophyta</taxon>
        <taxon>Spermatophyta</taxon>
        <taxon>Magnoliopsida</taxon>
        <taxon>eudicotyledons</taxon>
        <taxon>Gunneridae</taxon>
        <taxon>Pentapetalae</taxon>
        <taxon>rosids</taxon>
        <taxon>malvids</taxon>
        <taxon>Sapindales</taxon>
        <taxon>Rutaceae</taxon>
        <taxon>Aurantioideae</taxon>
        <taxon>Citrus</taxon>
    </lineage>
</organism>
<sequence>MLSVLGDQALLKKKKGGVYSLIECREWSGAFDVYNSRVTHTHCLPPAPLAWLNLPTIHPIAKTIVVINKFCFLGIDRIDIAMILHKQEHPEKEDR</sequence>